<keyword evidence="2" id="KW-0255">Endonuclease</keyword>
<evidence type="ECO:0000313" key="3">
    <source>
        <dbReference type="Proteomes" id="UP000315400"/>
    </source>
</evidence>
<gene>
    <name evidence="2" type="ORF">FKY71_16580</name>
</gene>
<dbReference type="GO" id="GO:0004519">
    <property type="term" value="F:endonuclease activity"/>
    <property type="evidence" value="ECO:0007669"/>
    <property type="project" value="UniProtKB-KW"/>
</dbReference>
<keyword evidence="2" id="KW-0540">Nuclease</keyword>
<dbReference type="GO" id="GO:0003676">
    <property type="term" value="F:nucleic acid binding"/>
    <property type="evidence" value="ECO:0007669"/>
    <property type="project" value="InterPro"/>
</dbReference>
<dbReference type="Gene3D" id="1.10.30.50">
    <property type="match status" value="1"/>
</dbReference>
<sequence length="257" mass="29754">MAKQEHTCTTCRNHFTGRKRKYCCDSCADDGKAIRSVGRRQHGVTGRRALAQFEHDFIQQWGSYQNYLNRPGPKRGLKPAEYYHSPEYKRIQRARSAEREGRTFTPQRLVRAYARIRQARLRRRSAFRQYIARAERIAAEIQRPAPGEFYRLRYQTDAAFRAREIARSRRSKRTRRELEQALGDGTVTRQLLEAATHCSYCGCDVDESNRTLDHKEPLSRGGPHTADNVTPACRSCNAAKQDMPYADWVERISGRTA</sequence>
<accession>A0A540VIJ3</accession>
<feature type="domain" description="HNH nuclease" evidence="1">
    <location>
        <begin position="186"/>
        <end position="238"/>
    </location>
</feature>
<dbReference type="CDD" id="cd00085">
    <property type="entry name" value="HNHc"/>
    <property type="match status" value="1"/>
</dbReference>
<dbReference type="AlphaFoldDB" id="A0A540VIJ3"/>
<dbReference type="SMART" id="SM00507">
    <property type="entry name" value="HNHc"/>
    <property type="match status" value="1"/>
</dbReference>
<evidence type="ECO:0000313" key="2">
    <source>
        <dbReference type="EMBL" id="TQE96511.1"/>
    </source>
</evidence>
<dbReference type="EMBL" id="VIFK01000339">
    <property type="protein sequence ID" value="TQE96511.1"/>
    <property type="molecule type" value="Genomic_DNA"/>
</dbReference>
<evidence type="ECO:0000259" key="1">
    <source>
        <dbReference type="SMART" id="SM00507"/>
    </source>
</evidence>
<organism evidence="2 3">
    <name type="scientific">Spiribacter salinus</name>
    <dbReference type="NCBI Taxonomy" id="1335746"/>
    <lineage>
        <taxon>Bacteria</taxon>
        <taxon>Pseudomonadati</taxon>
        <taxon>Pseudomonadota</taxon>
        <taxon>Gammaproteobacteria</taxon>
        <taxon>Chromatiales</taxon>
        <taxon>Ectothiorhodospiraceae</taxon>
        <taxon>Spiribacter</taxon>
    </lineage>
</organism>
<dbReference type="InterPro" id="IPR002711">
    <property type="entry name" value="HNH"/>
</dbReference>
<proteinExistence type="predicted"/>
<dbReference type="GO" id="GO:0008270">
    <property type="term" value="F:zinc ion binding"/>
    <property type="evidence" value="ECO:0007669"/>
    <property type="project" value="InterPro"/>
</dbReference>
<reference evidence="2 3" key="1">
    <citation type="submission" date="2019-06" db="EMBL/GenBank/DDBJ databases">
        <title>Metagenome assembled Genome of Spiribacter salinus SL48-SHIP from the microbial mat of Salt Lake 48 (Novosibirsk region, Russia).</title>
        <authorList>
            <person name="Shipova A."/>
            <person name="Rozanov A.S."/>
            <person name="Bryanskaya A.V."/>
            <person name="Peltek S.E."/>
        </authorList>
    </citation>
    <scope>NUCLEOTIDE SEQUENCE [LARGE SCALE GENOMIC DNA]</scope>
    <source>
        <strain evidence="2">SL48-SHIP-2</strain>
    </source>
</reference>
<keyword evidence="2" id="KW-0378">Hydrolase</keyword>
<dbReference type="InterPro" id="IPR003615">
    <property type="entry name" value="HNH_nuc"/>
</dbReference>
<name>A0A540VIJ3_9GAMM</name>
<protein>
    <submittedName>
        <fullName evidence="2">HNH endonuclease</fullName>
    </submittedName>
</protein>
<dbReference type="Pfam" id="PF01844">
    <property type="entry name" value="HNH"/>
    <property type="match status" value="1"/>
</dbReference>
<comment type="caution">
    <text evidence="2">The sequence shown here is derived from an EMBL/GenBank/DDBJ whole genome shotgun (WGS) entry which is preliminary data.</text>
</comment>
<dbReference type="Proteomes" id="UP000315400">
    <property type="component" value="Unassembled WGS sequence"/>
</dbReference>